<evidence type="ECO:0000256" key="3">
    <source>
        <dbReference type="ARBA" id="ARBA00007274"/>
    </source>
</evidence>
<comment type="catalytic activity">
    <reaction evidence="12 13">
        <text>L-serine + acetyl-CoA = O-acetyl-L-serine + CoA</text>
        <dbReference type="Rhea" id="RHEA:24560"/>
        <dbReference type="ChEBI" id="CHEBI:33384"/>
        <dbReference type="ChEBI" id="CHEBI:57287"/>
        <dbReference type="ChEBI" id="CHEBI:57288"/>
        <dbReference type="ChEBI" id="CHEBI:58340"/>
        <dbReference type="EC" id="2.3.1.30"/>
    </reaction>
</comment>
<dbReference type="PANTHER" id="PTHR42811">
    <property type="entry name" value="SERINE ACETYLTRANSFERASE"/>
    <property type="match status" value="1"/>
</dbReference>
<evidence type="ECO:0000313" key="14">
    <source>
        <dbReference type="EMBL" id="RRD30004.1"/>
    </source>
</evidence>
<evidence type="ECO:0000256" key="2">
    <source>
        <dbReference type="ARBA" id="ARBA00004876"/>
    </source>
</evidence>
<evidence type="ECO:0000256" key="10">
    <source>
        <dbReference type="ARBA" id="ARBA00023192"/>
    </source>
</evidence>
<dbReference type="Gene3D" id="2.160.10.10">
    <property type="entry name" value="Hexapeptide repeat proteins"/>
    <property type="match status" value="1"/>
</dbReference>
<evidence type="ECO:0000256" key="8">
    <source>
        <dbReference type="ARBA" id="ARBA00022679"/>
    </source>
</evidence>
<dbReference type="InterPro" id="IPR053376">
    <property type="entry name" value="Serine_acetyltransferase"/>
</dbReference>
<dbReference type="GO" id="GO:0009001">
    <property type="term" value="F:serine O-acetyltransferase activity"/>
    <property type="evidence" value="ECO:0007669"/>
    <property type="project" value="UniProtKB-EC"/>
</dbReference>
<dbReference type="InterPro" id="IPR045304">
    <property type="entry name" value="LbH_SAT"/>
</dbReference>
<evidence type="ECO:0000256" key="9">
    <source>
        <dbReference type="ARBA" id="ARBA00022737"/>
    </source>
</evidence>
<dbReference type="Proteomes" id="UP000271272">
    <property type="component" value="Unassembled WGS sequence"/>
</dbReference>
<keyword evidence="11 13" id="KW-0012">Acyltransferase</keyword>
<keyword evidence="15" id="KW-1185">Reference proteome</keyword>
<evidence type="ECO:0000256" key="7">
    <source>
        <dbReference type="ARBA" id="ARBA00022605"/>
    </source>
</evidence>
<evidence type="ECO:0000256" key="11">
    <source>
        <dbReference type="ARBA" id="ARBA00023315"/>
    </source>
</evidence>
<keyword evidence="8 13" id="KW-0808">Transferase</keyword>
<keyword evidence="7" id="KW-0028">Amino-acid biosynthesis</keyword>
<comment type="subcellular location">
    <subcellularLocation>
        <location evidence="1">Cytoplasm</location>
    </subcellularLocation>
</comment>
<sequence>MRRLLEQARGDLAAARRRDPAARSSLEVALLYPGVHALWAHRAAHQLWNRGHHFSARALAQIARGATGIEIHPAARIGERFFIDHGMGVVIGETAEVGDDVLMFHGVTLGGVSMNPGKRHPTIGNNVQIGAGAKVLGPVTVEDGAKIGANAVLVKNLPQGHVAVGVPSRARDPRTDPELMLDPTIYI</sequence>
<comment type="caution">
    <text evidence="14">The sequence shown here is derived from an EMBL/GenBank/DDBJ whole genome shotgun (WGS) entry which is preliminary data.</text>
</comment>
<dbReference type="Pfam" id="PF00132">
    <property type="entry name" value="Hexapep"/>
    <property type="match status" value="1"/>
</dbReference>
<dbReference type="NCBIfam" id="TIGR01172">
    <property type="entry name" value="cysE"/>
    <property type="match status" value="1"/>
</dbReference>
<dbReference type="InterPro" id="IPR011004">
    <property type="entry name" value="Trimer_LpxA-like_sf"/>
</dbReference>
<evidence type="ECO:0000256" key="13">
    <source>
        <dbReference type="PIRNR" id="PIRNR000441"/>
    </source>
</evidence>
<reference evidence="14 15" key="1">
    <citation type="submission" date="2018-11" db="EMBL/GenBank/DDBJ databases">
        <title>Genomes From Bacteria Associated with the Canine Oral Cavity: a Test Case for Automated Genome-Based Taxonomic Assignment.</title>
        <authorList>
            <person name="Coil D.A."/>
            <person name="Jospin G."/>
            <person name="Darling A.E."/>
            <person name="Wallis C."/>
            <person name="Davis I.J."/>
            <person name="Harris S."/>
            <person name="Eisen J.A."/>
            <person name="Holcombe L.J."/>
            <person name="O'Flynn C."/>
        </authorList>
    </citation>
    <scope>NUCLEOTIDE SEQUENCE [LARGE SCALE GENOMIC DNA]</scope>
    <source>
        <strain evidence="14 15">OH5050</strain>
    </source>
</reference>
<comment type="pathway">
    <text evidence="2">Amino-acid biosynthesis; L-cysteine biosynthesis; L-cysteine from L-serine: step 1/2.</text>
</comment>
<keyword evidence="6" id="KW-0963">Cytoplasm</keyword>
<dbReference type="InterPro" id="IPR001451">
    <property type="entry name" value="Hexapep"/>
</dbReference>
<dbReference type="Gene3D" id="1.10.3130.10">
    <property type="entry name" value="serine acetyltransferase, domain 1"/>
    <property type="match status" value="1"/>
</dbReference>
<dbReference type="GO" id="GO:0006535">
    <property type="term" value="P:cysteine biosynthetic process from serine"/>
    <property type="evidence" value="ECO:0007669"/>
    <property type="project" value="InterPro"/>
</dbReference>
<evidence type="ECO:0000313" key="15">
    <source>
        <dbReference type="Proteomes" id="UP000271272"/>
    </source>
</evidence>
<dbReference type="AlphaFoldDB" id="A0A3P1V736"/>
<dbReference type="EMBL" id="RQZC01000004">
    <property type="protein sequence ID" value="RRD30004.1"/>
    <property type="molecule type" value="Genomic_DNA"/>
</dbReference>
<evidence type="ECO:0000256" key="1">
    <source>
        <dbReference type="ARBA" id="ARBA00004496"/>
    </source>
</evidence>
<dbReference type="InterPro" id="IPR005881">
    <property type="entry name" value="Ser_O-AcTrfase"/>
</dbReference>
<dbReference type="CDD" id="cd03354">
    <property type="entry name" value="LbH_SAT"/>
    <property type="match status" value="1"/>
</dbReference>
<dbReference type="OrthoDB" id="9801456at2"/>
<gene>
    <name evidence="14" type="primary">cysE</name>
    <name evidence="14" type="ORF">EII10_04090</name>
</gene>
<name>A0A3P1V736_9ACTO</name>
<dbReference type="PROSITE" id="PS00101">
    <property type="entry name" value="HEXAPEP_TRANSFERASES"/>
    <property type="match status" value="1"/>
</dbReference>
<comment type="similarity">
    <text evidence="3 13">Belongs to the transferase hexapeptide repeat family.</text>
</comment>
<dbReference type="GO" id="GO:0005737">
    <property type="term" value="C:cytoplasm"/>
    <property type="evidence" value="ECO:0007669"/>
    <property type="project" value="UniProtKB-SubCell"/>
</dbReference>
<evidence type="ECO:0000256" key="12">
    <source>
        <dbReference type="ARBA" id="ARBA00049486"/>
    </source>
</evidence>
<dbReference type="EC" id="2.3.1.30" evidence="4 13"/>
<dbReference type="UniPathway" id="UPA00136">
    <property type="reaction ID" value="UER00199"/>
</dbReference>
<organism evidence="14 15">
    <name type="scientific">Actinomyces bowdenii</name>
    <dbReference type="NCBI Taxonomy" id="131109"/>
    <lineage>
        <taxon>Bacteria</taxon>
        <taxon>Bacillati</taxon>
        <taxon>Actinomycetota</taxon>
        <taxon>Actinomycetes</taxon>
        <taxon>Actinomycetales</taxon>
        <taxon>Actinomycetaceae</taxon>
        <taxon>Actinomyces</taxon>
    </lineage>
</organism>
<dbReference type="PIRSF" id="PIRSF000441">
    <property type="entry name" value="CysE"/>
    <property type="match status" value="1"/>
</dbReference>
<protein>
    <recommendedName>
        <fullName evidence="5 13">Serine acetyltransferase</fullName>
        <ecNumber evidence="4 13">2.3.1.30</ecNumber>
    </recommendedName>
</protein>
<dbReference type="SUPFAM" id="SSF51161">
    <property type="entry name" value="Trimeric LpxA-like enzymes"/>
    <property type="match status" value="1"/>
</dbReference>
<accession>A0A3P1V736</accession>
<keyword evidence="9" id="KW-0677">Repeat</keyword>
<dbReference type="InterPro" id="IPR042122">
    <property type="entry name" value="Ser_AcTrfase_N_sf"/>
</dbReference>
<evidence type="ECO:0000256" key="5">
    <source>
        <dbReference type="ARBA" id="ARBA00018522"/>
    </source>
</evidence>
<dbReference type="InterPro" id="IPR018357">
    <property type="entry name" value="Hexapep_transf_CS"/>
</dbReference>
<dbReference type="NCBIfam" id="NF041874">
    <property type="entry name" value="EPS_EpsC"/>
    <property type="match status" value="1"/>
</dbReference>
<dbReference type="FunFam" id="1.10.3130.10:FF:000003">
    <property type="entry name" value="Serine acetyltransferase"/>
    <property type="match status" value="1"/>
</dbReference>
<dbReference type="FunFam" id="2.160.10.10:FF:000007">
    <property type="entry name" value="Serine acetyltransferase"/>
    <property type="match status" value="1"/>
</dbReference>
<proteinExistence type="inferred from homology"/>
<evidence type="ECO:0000256" key="6">
    <source>
        <dbReference type="ARBA" id="ARBA00022490"/>
    </source>
</evidence>
<evidence type="ECO:0000256" key="4">
    <source>
        <dbReference type="ARBA" id="ARBA00013266"/>
    </source>
</evidence>
<keyword evidence="10" id="KW-0198">Cysteine biosynthesis</keyword>